<accession>A0A9C7PV43</accession>
<comment type="caution">
    <text evidence="1">The sequence shown here is derived from an EMBL/GenBank/DDBJ whole genome shotgun (WGS) entry which is preliminary data.</text>
</comment>
<name>A0A9C7PV43_9RHOD</name>
<dbReference type="OrthoDB" id="496281at2759"/>
<keyword evidence="2" id="KW-1185">Reference proteome</keyword>
<dbReference type="AlphaFoldDB" id="A0A9C7PV43"/>
<sequence length="257" mass="29264">MMIGFHTSAKVHSYKASYCKGCLHTCATDKCNGFKYLCIVPQWKKRKVVVVANSLSRTRYCILSMSEPDFMTFRSRELLEEPVPDSEISLKEFLESCPVRILCNSISQQHTQVLTGQVIRTKLPSIGFFYFQIVPVIELKYETPPGALTVRSISWDLFGLEAFGTLHDKFDLRLFGDFRTARKDTRTVLRGKADLIIKLRYSSPLKSIPRDVVQSVGQNVTETILRNVKRRIANSVVVEYSQWLAERAPSSIDSNIS</sequence>
<dbReference type="PANTHER" id="PTHR34133:SF8">
    <property type="entry name" value="OS07G0633000 PROTEIN"/>
    <property type="match status" value="1"/>
</dbReference>
<dbReference type="InterPro" id="IPR018971">
    <property type="entry name" value="DUF1997"/>
</dbReference>
<organism evidence="1 2">
    <name type="scientific">Galdieria partita</name>
    <dbReference type="NCBI Taxonomy" id="83374"/>
    <lineage>
        <taxon>Eukaryota</taxon>
        <taxon>Rhodophyta</taxon>
        <taxon>Bangiophyceae</taxon>
        <taxon>Galdieriales</taxon>
        <taxon>Galdieriaceae</taxon>
        <taxon>Galdieria</taxon>
    </lineage>
</organism>
<dbReference type="Proteomes" id="UP001061958">
    <property type="component" value="Unassembled WGS sequence"/>
</dbReference>
<evidence type="ECO:0000313" key="1">
    <source>
        <dbReference type="EMBL" id="GJQ10789.1"/>
    </source>
</evidence>
<protein>
    <submittedName>
        <fullName evidence="1">Uncharacterized protein</fullName>
    </submittedName>
</protein>
<dbReference type="PANTHER" id="PTHR34133">
    <property type="entry name" value="OS07G0633000 PROTEIN"/>
    <property type="match status" value="1"/>
</dbReference>
<dbReference type="EMBL" id="BQMJ01000018">
    <property type="protein sequence ID" value="GJQ10789.1"/>
    <property type="molecule type" value="Genomic_DNA"/>
</dbReference>
<reference evidence="1" key="2">
    <citation type="submission" date="2022-01" db="EMBL/GenBank/DDBJ databases">
        <authorList>
            <person name="Hirooka S."/>
            <person name="Miyagishima S.Y."/>
        </authorList>
    </citation>
    <scope>NUCLEOTIDE SEQUENCE</scope>
    <source>
        <strain evidence="1">NBRC 102759</strain>
    </source>
</reference>
<dbReference type="Pfam" id="PF09366">
    <property type="entry name" value="DUF1997"/>
    <property type="match status" value="1"/>
</dbReference>
<evidence type="ECO:0000313" key="2">
    <source>
        <dbReference type="Proteomes" id="UP001061958"/>
    </source>
</evidence>
<proteinExistence type="predicted"/>
<reference evidence="1" key="1">
    <citation type="journal article" date="2022" name="Proc. Natl. Acad. Sci. U.S.A.">
        <title>Life cycle and functional genomics of the unicellular red alga Galdieria for elucidating algal and plant evolution and industrial use.</title>
        <authorList>
            <person name="Hirooka S."/>
            <person name="Itabashi T."/>
            <person name="Ichinose T.M."/>
            <person name="Onuma R."/>
            <person name="Fujiwara T."/>
            <person name="Yamashita S."/>
            <person name="Jong L.W."/>
            <person name="Tomita R."/>
            <person name="Iwane A.H."/>
            <person name="Miyagishima S.Y."/>
        </authorList>
    </citation>
    <scope>NUCLEOTIDE SEQUENCE</scope>
    <source>
        <strain evidence="1">NBRC 102759</strain>
    </source>
</reference>
<gene>
    <name evidence="1" type="ORF">GpartN1_g2580.t1</name>
</gene>